<organism evidence="10 11">
    <name type="scientific">Ostreobium quekettii</name>
    <dbReference type="NCBI Taxonomy" id="121088"/>
    <lineage>
        <taxon>Eukaryota</taxon>
        <taxon>Viridiplantae</taxon>
        <taxon>Chlorophyta</taxon>
        <taxon>core chlorophytes</taxon>
        <taxon>Ulvophyceae</taxon>
        <taxon>TCBD clade</taxon>
        <taxon>Bryopsidales</taxon>
        <taxon>Ostreobineae</taxon>
        <taxon>Ostreobiaceae</taxon>
        <taxon>Ostreobium</taxon>
    </lineage>
</organism>
<reference evidence="10" key="1">
    <citation type="submission" date="2020-12" db="EMBL/GenBank/DDBJ databases">
        <authorList>
            <person name="Iha C."/>
        </authorList>
    </citation>
    <scope>NUCLEOTIDE SEQUENCE</scope>
</reference>
<evidence type="ECO:0000256" key="5">
    <source>
        <dbReference type="ARBA" id="ARBA00022917"/>
    </source>
</evidence>
<keyword evidence="2 9" id="KW-0396">Initiation factor</keyword>
<dbReference type="EMBL" id="CAJHUC010002774">
    <property type="protein sequence ID" value="CAD7704349.1"/>
    <property type="molecule type" value="Genomic_DNA"/>
</dbReference>
<keyword evidence="3" id="KW-0810">Translation regulation</keyword>
<keyword evidence="5 9" id="KW-0648">Protein biosynthesis</keyword>
<evidence type="ECO:0000256" key="6">
    <source>
        <dbReference type="ARBA" id="ARBA00030245"/>
    </source>
</evidence>
<dbReference type="PROSITE" id="PS00813">
    <property type="entry name" value="IF4E"/>
    <property type="match status" value="1"/>
</dbReference>
<dbReference type="Proteomes" id="UP000708148">
    <property type="component" value="Unassembled WGS sequence"/>
</dbReference>
<dbReference type="GO" id="GO:0003743">
    <property type="term" value="F:translation initiation factor activity"/>
    <property type="evidence" value="ECO:0007669"/>
    <property type="project" value="UniProtKB-KW"/>
</dbReference>
<keyword evidence="4 9" id="KW-0694">RNA-binding</keyword>
<dbReference type="SUPFAM" id="SSF55418">
    <property type="entry name" value="eIF4e-like"/>
    <property type="match status" value="1"/>
</dbReference>
<sequence>MAHRPEQKTHPLSQRWTLWFDNPAGKQKVENFGETLRAICTFGTVEDFWSLQHNVALPSMLKPNADIHLFKEGITPKWEDRMNEDGGRWTVTAPKTGGERVLNGLWLDAMLACVGDMFEDGVEVCGVVCNIRAKGNRVCLWTNKADKKLLQLSLGRQFKHHLGIGPSEKISYLAHSDARRLTQTQRVADLYNV</sequence>
<dbReference type="OrthoDB" id="590761at2759"/>
<evidence type="ECO:0000313" key="10">
    <source>
        <dbReference type="EMBL" id="CAD7704349.1"/>
    </source>
</evidence>
<dbReference type="PANTHER" id="PTHR11960:SF8">
    <property type="entry name" value="EUKARYOTIC TRANSLATION INITIATION FACTOR 4E1-RELATED"/>
    <property type="match status" value="1"/>
</dbReference>
<evidence type="ECO:0000256" key="7">
    <source>
        <dbReference type="ARBA" id="ARBA00032656"/>
    </source>
</evidence>
<proteinExistence type="inferred from homology"/>
<evidence type="ECO:0000313" key="11">
    <source>
        <dbReference type="Proteomes" id="UP000708148"/>
    </source>
</evidence>
<accession>A0A8S1J9E3</accession>
<evidence type="ECO:0000256" key="1">
    <source>
        <dbReference type="ARBA" id="ARBA00009860"/>
    </source>
</evidence>
<comment type="similarity">
    <text evidence="1 9">Belongs to the eukaryotic initiation factor 4E family.</text>
</comment>
<evidence type="ECO:0000256" key="2">
    <source>
        <dbReference type="ARBA" id="ARBA00022540"/>
    </source>
</evidence>
<dbReference type="GO" id="GO:0000340">
    <property type="term" value="F:RNA 7-methylguanosine cap binding"/>
    <property type="evidence" value="ECO:0007669"/>
    <property type="project" value="TreeGrafter"/>
</dbReference>
<dbReference type="AlphaFoldDB" id="A0A8S1J9E3"/>
<evidence type="ECO:0000256" key="3">
    <source>
        <dbReference type="ARBA" id="ARBA00022845"/>
    </source>
</evidence>
<keyword evidence="11" id="KW-1185">Reference proteome</keyword>
<dbReference type="GO" id="GO:0006417">
    <property type="term" value="P:regulation of translation"/>
    <property type="evidence" value="ECO:0007669"/>
    <property type="project" value="UniProtKB-KW"/>
</dbReference>
<dbReference type="Pfam" id="PF01652">
    <property type="entry name" value="IF4E"/>
    <property type="match status" value="1"/>
</dbReference>
<evidence type="ECO:0000256" key="9">
    <source>
        <dbReference type="RuleBase" id="RU004374"/>
    </source>
</evidence>
<dbReference type="Gene3D" id="3.30.760.10">
    <property type="entry name" value="RNA Cap, Translation Initiation Factor Eif4e"/>
    <property type="match status" value="1"/>
</dbReference>
<evidence type="ECO:0000256" key="4">
    <source>
        <dbReference type="ARBA" id="ARBA00022884"/>
    </source>
</evidence>
<evidence type="ECO:0000256" key="8">
    <source>
        <dbReference type="ARBA" id="ARBA00041713"/>
    </source>
</evidence>
<dbReference type="InterPro" id="IPR001040">
    <property type="entry name" value="TIF_eIF_4E"/>
</dbReference>
<dbReference type="PANTHER" id="PTHR11960">
    <property type="entry name" value="EUKARYOTIC TRANSLATION INITIATION FACTOR 4E RELATED"/>
    <property type="match status" value="1"/>
</dbReference>
<name>A0A8S1J9E3_9CHLO</name>
<dbReference type="InterPro" id="IPR023398">
    <property type="entry name" value="TIF_eIF4e-like"/>
</dbReference>
<comment type="caution">
    <text evidence="10">The sequence shown here is derived from an EMBL/GenBank/DDBJ whole genome shotgun (WGS) entry which is preliminary data.</text>
</comment>
<dbReference type="GO" id="GO:0016281">
    <property type="term" value="C:eukaryotic translation initiation factor 4F complex"/>
    <property type="evidence" value="ECO:0007669"/>
    <property type="project" value="TreeGrafter"/>
</dbReference>
<dbReference type="InterPro" id="IPR019770">
    <property type="entry name" value="TIF_eIF_4E_CS"/>
</dbReference>
<gene>
    <name evidence="10" type="ORF">OSTQU699_LOCUS9704</name>
</gene>
<protein>
    <recommendedName>
        <fullName evidence="7">eIF-4F 25 kDa subunit</fullName>
    </recommendedName>
    <alternativeName>
        <fullName evidence="8">eIF-4F p26 subunit</fullName>
    </alternativeName>
    <alternativeName>
        <fullName evidence="6">mRNA cap-binding protein</fullName>
    </alternativeName>
</protein>